<dbReference type="EMBL" id="GBXM01075107">
    <property type="protein sequence ID" value="JAH33470.1"/>
    <property type="molecule type" value="Transcribed_RNA"/>
</dbReference>
<evidence type="ECO:0000313" key="1">
    <source>
        <dbReference type="EMBL" id="JAH33470.1"/>
    </source>
</evidence>
<organism evidence="1">
    <name type="scientific">Anguilla anguilla</name>
    <name type="common">European freshwater eel</name>
    <name type="synonym">Muraena anguilla</name>
    <dbReference type="NCBI Taxonomy" id="7936"/>
    <lineage>
        <taxon>Eukaryota</taxon>
        <taxon>Metazoa</taxon>
        <taxon>Chordata</taxon>
        <taxon>Craniata</taxon>
        <taxon>Vertebrata</taxon>
        <taxon>Euteleostomi</taxon>
        <taxon>Actinopterygii</taxon>
        <taxon>Neopterygii</taxon>
        <taxon>Teleostei</taxon>
        <taxon>Anguilliformes</taxon>
        <taxon>Anguillidae</taxon>
        <taxon>Anguilla</taxon>
    </lineage>
</organism>
<reference evidence="1" key="2">
    <citation type="journal article" date="2015" name="Fish Shellfish Immunol.">
        <title>Early steps in the European eel (Anguilla anguilla)-Vibrio vulnificus interaction in the gills: Role of the RtxA13 toxin.</title>
        <authorList>
            <person name="Callol A."/>
            <person name="Pajuelo D."/>
            <person name="Ebbesson L."/>
            <person name="Teles M."/>
            <person name="MacKenzie S."/>
            <person name="Amaro C."/>
        </authorList>
    </citation>
    <scope>NUCLEOTIDE SEQUENCE</scope>
</reference>
<protein>
    <submittedName>
        <fullName evidence="1">Uncharacterized protein</fullName>
    </submittedName>
</protein>
<proteinExistence type="predicted"/>
<dbReference type="EMBL" id="GBXM01075489">
    <property type="protein sequence ID" value="JAH33088.1"/>
    <property type="molecule type" value="Transcribed_RNA"/>
</dbReference>
<name>A0A0E9RYL7_ANGAN</name>
<accession>A0A0E9RYL7</accession>
<sequence>MNHVRLFFLRSSDHLDQMELLGAS</sequence>
<dbReference type="AlphaFoldDB" id="A0A0E9RYL7"/>
<reference evidence="1" key="1">
    <citation type="submission" date="2014-11" db="EMBL/GenBank/DDBJ databases">
        <authorList>
            <person name="Amaro Gonzalez C."/>
        </authorList>
    </citation>
    <scope>NUCLEOTIDE SEQUENCE</scope>
</reference>